<organism evidence="3 4">
    <name type="scientific">Marinomonas profundimaris</name>
    <dbReference type="NCBI Taxonomy" id="1208321"/>
    <lineage>
        <taxon>Bacteria</taxon>
        <taxon>Pseudomonadati</taxon>
        <taxon>Pseudomonadota</taxon>
        <taxon>Gammaproteobacteria</taxon>
        <taxon>Oceanospirillales</taxon>
        <taxon>Oceanospirillaceae</taxon>
        <taxon>Marinomonas</taxon>
    </lineage>
</organism>
<gene>
    <name evidence="3" type="ORF">D104_01235</name>
</gene>
<evidence type="ECO:0000259" key="2">
    <source>
        <dbReference type="PROSITE" id="PS50110"/>
    </source>
</evidence>
<reference evidence="3 4" key="1">
    <citation type="journal article" date="2014" name="Genome Announc.">
        <title>Draft Genome Sequence of Marinomonas sp. Strain D104, a Polycyclic Aromatic Hydrocarbon-Degrading Bacterium from the Deep-Sea Sediment of the Arctic Ocean.</title>
        <authorList>
            <person name="Dong C."/>
            <person name="Bai X."/>
            <person name="Lai Q."/>
            <person name="Xie Y."/>
            <person name="Chen X."/>
            <person name="Shao Z."/>
        </authorList>
    </citation>
    <scope>NUCLEOTIDE SEQUENCE [LARGE SCALE GENOMIC DNA]</scope>
    <source>
        <strain evidence="3 4">D104</strain>
    </source>
</reference>
<dbReference type="GO" id="GO:0000160">
    <property type="term" value="P:phosphorelay signal transduction system"/>
    <property type="evidence" value="ECO:0007669"/>
    <property type="project" value="InterPro"/>
</dbReference>
<dbReference type="STRING" id="1208321.D104_01235"/>
<dbReference type="Proteomes" id="UP000018857">
    <property type="component" value="Unassembled WGS sequence"/>
</dbReference>
<dbReference type="InterPro" id="IPR011006">
    <property type="entry name" value="CheY-like_superfamily"/>
</dbReference>
<dbReference type="PATRIC" id="fig|1208321.3.peg.249"/>
<proteinExistence type="predicted"/>
<dbReference type="SMART" id="SM00448">
    <property type="entry name" value="REC"/>
    <property type="match status" value="1"/>
</dbReference>
<comment type="caution">
    <text evidence="3">The sequence shown here is derived from an EMBL/GenBank/DDBJ whole genome shotgun (WGS) entry which is preliminary data.</text>
</comment>
<dbReference type="SUPFAM" id="SSF52172">
    <property type="entry name" value="CheY-like"/>
    <property type="match status" value="1"/>
</dbReference>
<evidence type="ECO:0000313" key="3">
    <source>
        <dbReference type="EMBL" id="ETI62394.1"/>
    </source>
</evidence>
<dbReference type="PROSITE" id="PS50110">
    <property type="entry name" value="RESPONSE_REGULATORY"/>
    <property type="match status" value="1"/>
</dbReference>
<evidence type="ECO:0000256" key="1">
    <source>
        <dbReference type="PROSITE-ProRule" id="PRU00169"/>
    </source>
</evidence>
<keyword evidence="4" id="KW-1185">Reference proteome</keyword>
<feature type="modified residue" description="4-aspartylphosphate" evidence="1">
    <location>
        <position position="69"/>
    </location>
</feature>
<feature type="domain" description="Response regulatory" evidence="2">
    <location>
        <begin position="7"/>
        <end position="141"/>
    </location>
</feature>
<evidence type="ECO:0000313" key="4">
    <source>
        <dbReference type="Proteomes" id="UP000018857"/>
    </source>
</evidence>
<dbReference type="EMBL" id="AYOZ01000001">
    <property type="protein sequence ID" value="ETI62394.1"/>
    <property type="molecule type" value="Genomic_DNA"/>
</dbReference>
<protein>
    <submittedName>
        <fullName evidence="3">Chemotaxis protein CheY</fullName>
    </submittedName>
</protein>
<accession>W1S313</accession>
<dbReference type="Gene3D" id="3.40.50.2300">
    <property type="match status" value="1"/>
</dbReference>
<dbReference type="RefSeq" id="WP_024022470.1">
    <property type="nucleotide sequence ID" value="NZ_AYOZ01000001.1"/>
</dbReference>
<name>W1S313_9GAMM</name>
<dbReference type="eggNOG" id="COG2197">
    <property type="taxonomic scope" value="Bacteria"/>
</dbReference>
<dbReference type="InterPro" id="IPR001789">
    <property type="entry name" value="Sig_transdc_resp-reg_receiver"/>
</dbReference>
<dbReference type="OrthoDB" id="9793549at2"/>
<dbReference type="InterPro" id="IPR052893">
    <property type="entry name" value="TCS_response_regulator"/>
</dbReference>
<keyword evidence="1" id="KW-0597">Phosphoprotein</keyword>
<dbReference type="AlphaFoldDB" id="W1S313"/>
<dbReference type="Pfam" id="PF00072">
    <property type="entry name" value="Response_reg"/>
    <property type="match status" value="1"/>
</dbReference>
<dbReference type="PANTHER" id="PTHR44520:SF2">
    <property type="entry name" value="RESPONSE REGULATOR RCP1"/>
    <property type="match status" value="1"/>
</dbReference>
<dbReference type="PANTHER" id="PTHR44520">
    <property type="entry name" value="RESPONSE REGULATOR RCP1-RELATED"/>
    <property type="match status" value="1"/>
</dbReference>
<sequence length="149" mass="17316">MNAVKPPILIIDDDEVDRYVLKRLIKEAKLELTIFEKNDGQEALDFLNDYENNRQEYPEEFPPILIFLDINMPRINGIQFLEEFSKLRTKVDDIQSCVVMMFSSSEREEEKAIIMAHDFVKGYLVKGTFKAQELKEQVLSVIDAPVSDI</sequence>